<keyword evidence="9 10" id="KW-0472">Membrane</keyword>
<feature type="transmembrane region" description="Helical" evidence="10">
    <location>
        <begin position="467"/>
        <end position="485"/>
    </location>
</feature>
<evidence type="ECO:0000256" key="1">
    <source>
        <dbReference type="ARBA" id="ARBA00000085"/>
    </source>
</evidence>
<dbReference type="SUPFAM" id="SSF47384">
    <property type="entry name" value="Homodimeric domain of signal transducing histidine kinase"/>
    <property type="match status" value="1"/>
</dbReference>
<feature type="transmembrane region" description="Helical" evidence="10">
    <location>
        <begin position="12"/>
        <end position="34"/>
    </location>
</feature>
<dbReference type="SMART" id="SM00387">
    <property type="entry name" value="HATPase_c"/>
    <property type="match status" value="1"/>
</dbReference>
<feature type="transmembrane region" description="Helical" evidence="10">
    <location>
        <begin position="405"/>
        <end position="424"/>
    </location>
</feature>
<feature type="transmembrane region" description="Helical" evidence="10">
    <location>
        <begin position="375"/>
        <end position="393"/>
    </location>
</feature>
<dbReference type="InterPro" id="IPR036890">
    <property type="entry name" value="HATPase_C_sf"/>
</dbReference>
<dbReference type="CDD" id="cd00082">
    <property type="entry name" value="HisKA"/>
    <property type="match status" value="1"/>
</dbReference>
<keyword evidence="5 10" id="KW-0812">Transmembrane</keyword>
<protein>
    <recommendedName>
        <fullName evidence="3">histidine kinase</fullName>
        <ecNumber evidence="3">2.7.13.3</ecNumber>
    </recommendedName>
</protein>
<feature type="transmembrane region" description="Helical" evidence="10">
    <location>
        <begin position="135"/>
        <end position="154"/>
    </location>
</feature>
<feature type="transmembrane region" description="Helical" evidence="10">
    <location>
        <begin position="299"/>
        <end position="318"/>
    </location>
</feature>
<evidence type="ECO:0000256" key="6">
    <source>
        <dbReference type="ARBA" id="ARBA00022777"/>
    </source>
</evidence>
<dbReference type="InterPro" id="IPR002293">
    <property type="entry name" value="AA/rel_permease1"/>
</dbReference>
<keyword evidence="8" id="KW-0902">Two-component regulatory system</keyword>
<evidence type="ECO:0000256" key="9">
    <source>
        <dbReference type="ARBA" id="ARBA00023136"/>
    </source>
</evidence>
<dbReference type="InterPro" id="IPR005467">
    <property type="entry name" value="His_kinase_dom"/>
</dbReference>
<dbReference type="Proteomes" id="UP000030993">
    <property type="component" value="Unassembled WGS sequence"/>
</dbReference>
<proteinExistence type="predicted"/>
<feature type="transmembrane region" description="Helical" evidence="10">
    <location>
        <begin position="235"/>
        <end position="261"/>
    </location>
</feature>
<dbReference type="RefSeq" id="WP_039205655.1">
    <property type="nucleotide sequence ID" value="NZ_JSCE01000006.1"/>
</dbReference>
<keyword evidence="4" id="KW-1003">Cell membrane</keyword>
<dbReference type="Pfam" id="PF13520">
    <property type="entry name" value="AA_permease_2"/>
    <property type="match status" value="1"/>
</dbReference>
<evidence type="ECO:0000256" key="7">
    <source>
        <dbReference type="ARBA" id="ARBA00022989"/>
    </source>
</evidence>
<evidence type="ECO:0000256" key="2">
    <source>
        <dbReference type="ARBA" id="ARBA00004651"/>
    </source>
</evidence>
<feature type="transmembrane region" description="Helical" evidence="10">
    <location>
        <begin position="518"/>
        <end position="538"/>
    </location>
</feature>
<feature type="transmembrane region" description="Helical" evidence="10">
    <location>
        <begin position="436"/>
        <end position="455"/>
    </location>
</feature>
<dbReference type="InterPro" id="IPR003594">
    <property type="entry name" value="HATPase_dom"/>
</dbReference>
<evidence type="ECO:0000256" key="4">
    <source>
        <dbReference type="ARBA" id="ARBA00022475"/>
    </source>
</evidence>
<dbReference type="STRING" id="82374.NZ47_00375"/>
<dbReference type="GO" id="GO:0022857">
    <property type="term" value="F:transmembrane transporter activity"/>
    <property type="evidence" value="ECO:0007669"/>
    <property type="project" value="InterPro"/>
</dbReference>
<dbReference type="PANTHER" id="PTHR42770:SF7">
    <property type="entry name" value="MEMBRANE PROTEIN"/>
    <property type="match status" value="1"/>
</dbReference>
<comment type="caution">
    <text evidence="12">The sequence shown here is derived from an EMBL/GenBank/DDBJ whole genome shotgun (WGS) entry which is preliminary data.</text>
</comment>
<feature type="domain" description="Histidine kinase" evidence="11">
    <location>
        <begin position="565"/>
        <end position="805"/>
    </location>
</feature>
<dbReference type="EC" id="2.7.13.3" evidence="3"/>
<dbReference type="PROSITE" id="PS51257">
    <property type="entry name" value="PROKAR_LIPOPROTEIN"/>
    <property type="match status" value="1"/>
</dbReference>
<reference evidence="12 13" key="1">
    <citation type="journal article" date="2013" name="PLoS ONE">
        <title>Identification and characterization of three novel lipases belonging to families II and V from Anaerovibrio lipolyticus 5ST.</title>
        <authorList>
            <person name="Prive F."/>
            <person name="Kaderbhai N.N."/>
            <person name="Girdwood S."/>
            <person name="Worgan H.J."/>
            <person name="Pinloche E."/>
            <person name="Scollan N.D."/>
            <person name="Huws S.A."/>
            <person name="Newbold C.J."/>
        </authorList>
    </citation>
    <scope>NUCLEOTIDE SEQUENCE [LARGE SCALE GENOMIC DNA]</scope>
    <source>
        <strain evidence="12 13">5S</strain>
    </source>
</reference>
<feature type="transmembrane region" description="Helical" evidence="10">
    <location>
        <begin position="40"/>
        <end position="60"/>
    </location>
</feature>
<dbReference type="InterPro" id="IPR036097">
    <property type="entry name" value="HisK_dim/P_sf"/>
</dbReference>
<evidence type="ECO:0000256" key="3">
    <source>
        <dbReference type="ARBA" id="ARBA00012438"/>
    </source>
</evidence>
<name>A0A0B2K573_9FIRM</name>
<dbReference type="SUPFAM" id="SSF55874">
    <property type="entry name" value="ATPase domain of HSP90 chaperone/DNA topoisomerase II/histidine kinase"/>
    <property type="match status" value="1"/>
</dbReference>
<feature type="transmembrane region" description="Helical" evidence="10">
    <location>
        <begin position="161"/>
        <end position="184"/>
    </location>
</feature>
<keyword evidence="6" id="KW-0808">Transferase</keyword>
<evidence type="ECO:0000313" key="13">
    <source>
        <dbReference type="Proteomes" id="UP000030993"/>
    </source>
</evidence>
<dbReference type="PROSITE" id="PS50109">
    <property type="entry name" value="HIS_KIN"/>
    <property type="match status" value="1"/>
</dbReference>
<accession>A0A0B2K573</accession>
<keyword evidence="13" id="KW-1185">Reference proteome</keyword>
<dbReference type="EMBL" id="JSCE01000006">
    <property type="protein sequence ID" value="KHM53177.1"/>
    <property type="molecule type" value="Genomic_DNA"/>
</dbReference>
<keyword evidence="6" id="KW-0418">Kinase</keyword>
<evidence type="ECO:0000256" key="8">
    <source>
        <dbReference type="ARBA" id="ARBA00023012"/>
    </source>
</evidence>
<dbReference type="GO" id="GO:0005886">
    <property type="term" value="C:plasma membrane"/>
    <property type="evidence" value="ECO:0007669"/>
    <property type="project" value="UniProtKB-SubCell"/>
</dbReference>
<dbReference type="Pfam" id="PF02518">
    <property type="entry name" value="HATPase_c"/>
    <property type="match status" value="1"/>
</dbReference>
<dbReference type="PANTHER" id="PTHR42770">
    <property type="entry name" value="AMINO ACID TRANSPORTER-RELATED"/>
    <property type="match status" value="1"/>
</dbReference>
<sequence>MDNKRHLSALNIWGLSLGCAVGWGAFMVPANLFIPTAGPLGTVISMGLSTVLLLIIAYNFSQLVNRYNDDGGIVAYTRNILGYDHAFLAGWILIIAYLSIMWANATATILLSRFLFGDVLAWGYMYTVAGFDINFGEILFTWMVFFVFGLFSCYGDILRKIINTCLAVLFFATVVMLFVALYIYTPTDVFYPPFQNVTSPAMQIFSMVMLAPWMFFGFEAVTHTRSLFNFSTRRLFPIMAASIVAGGIIYVLLAAMAVMAIPAEFSSWTSYIAQKNSLDGIKGLPVFNSVYNVFGQEGLVILFLSILAAISTSLLGLYRITGTIIQYYGTHKILPEWFSKEAKDGTPQNGIIFVMLISMLIPFLGRVSVVWLCDVITVAGAIAYGYASLCSYITARRENDQRGKWLGGIGVAVSAMFFFFPLIPGLLLGGSLETESYLMLSGWSLFGFVYYWYVFKNDEQHRFGNSTSMFIMILFLNFFSSSLWLRQRLEGWISIIPSEWESISYSELAADSLVKDSMMQMLMILFILLLMADIFITIKRREKKLFQTFQHQHEINQAKNTFLGNLSHDIRIPMEAAQTSVHLALENCTICAGCPEENCQRRIPDRLTDCLGKLDTHSQLLVGLIDNMLKKGSIMHNTHMDKIPIDSVTVDLRELLQQMKDLFSLQMQEKNLFFEVYPVDLQHPMVFCDRIQLKRLLINLLSNAYEYCSANGGVMVTLVEVSSMPEGERALYGDYEFHVHDTGINIPPIIVKSLTEDYHPDYSDMSGLYISRSIVQSMGGTIEVDSASEQPGKDIVVKFTLPIVAKEMCL</sequence>
<dbReference type="Gene3D" id="1.10.287.130">
    <property type="match status" value="1"/>
</dbReference>
<feature type="transmembrane region" description="Helical" evidence="10">
    <location>
        <begin position="350"/>
        <end position="369"/>
    </location>
</feature>
<evidence type="ECO:0000256" key="10">
    <source>
        <dbReference type="SAM" id="Phobius"/>
    </source>
</evidence>
<dbReference type="AlphaFoldDB" id="A0A0B2K573"/>
<dbReference type="Gene3D" id="3.30.565.10">
    <property type="entry name" value="Histidine kinase-like ATPase, C-terminal domain"/>
    <property type="match status" value="1"/>
</dbReference>
<dbReference type="GO" id="GO:0000155">
    <property type="term" value="F:phosphorelay sensor kinase activity"/>
    <property type="evidence" value="ECO:0007669"/>
    <property type="project" value="InterPro"/>
</dbReference>
<dbReference type="Gene3D" id="1.20.1740.10">
    <property type="entry name" value="Amino acid/polyamine transporter I"/>
    <property type="match status" value="1"/>
</dbReference>
<keyword evidence="7 10" id="KW-1133">Transmembrane helix</keyword>
<evidence type="ECO:0000313" key="12">
    <source>
        <dbReference type="EMBL" id="KHM53177.1"/>
    </source>
</evidence>
<organism evidence="12 13">
    <name type="scientific">Anaerovibrio lipolyticus</name>
    <dbReference type="NCBI Taxonomy" id="82374"/>
    <lineage>
        <taxon>Bacteria</taxon>
        <taxon>Bacillati</taxon>
        <taxon>Bacillota</taxon>
        <taxon>Negativicutes</taxon>
        <taxon>Selenomonadales</taxon>
        <taxon>Selenomonadaceae</taxon>
        <taxon>Anaerovibrio</taxon>
    </lineage>
</organism>
<evidence type="ECO:0000259" key="11">
    <source>
        <dbReference type="PROSITE" id="PS50109"/>
    </source>
</evidence>
<comment type="catalytic activity">
    <reaction evidence="1">
        <text>ATP + protein L-histidine = ADP + protein N-phospho-L-histidine.</text>
        <dbReference type="EC" id="2.7.13.3"/>
    </reaction>
</comment>
<evidence type="ECO:0000256" key="5">
    <source>
        <dbReference type="ARBA" id="ARBA00022692"/>
    </source>
</evidence>
<dbReference type="InterPro" id="IPR050367">
    <property type="entry name" value="APC_superfamily"/>
</dbReference>
<feature type="transmembrane region" description="Helical" evidence="10">
    <location>
        <begin position="204"/>
        <end position="223"/>
    </location>
</feature>
<gene>
    <name evidence="12" type="ORF">NZ47_00375</name>
</gene>
<dbReference type="InterPro" id="IPR003661">
    <property type="entry name" value="HisK_dim/P_dom"/>
</dbReference>
<feature type="transmembrane region" description="Helical" evidence="10">
    <location>
        <begin position="88"/>
        <end position="115"/>
    </location>
</feature>
<comment type="subcellular location">
    <subcellularLocation>
        <location evidence="2">Cell membrane</location>
        <topology evidence="2">Multi-pass membrane protein</topology>
    </subcellularLocation>
</comment>